<protein>
    <recommendedName>
        <fullName evidence="3">RNA-directed DNA polymerase from mobile element jockey</fullName>
    </recommendedName>
</protein>
<organism evidence="1 2">
    <name type="scientific">Dibothriocephalus latus</name>
    <name type="common">Fish tapeworm</name>
    <name type="synonym">Diphyllobothrium latum</name>
    <dbReference type="NCBI Taxonomy" id="60516"/>
    <lineage>
        <taxon>Eukaryota</taxon>
        <taxon>Metazoa</taxon>
        <taxon>Spiralia</taxon>
        <taxon>Lophotrochozoa</taxon>
        <taxon>Platyhelminthes</taxon>
        <taxon>Cestoda</taxon>
        <taxon>Eucestoda</taxon>
        <taxon>Diphyllobothriidea</taxon>
        <taxon>Diphyllobothriidae</taxon>
        <taxon>Dibothriocephalus</taxon>
    </lineage>
</organism>
<dbReference type="Proteomes" id="UP000281553">
    <property type="component" value="Unassembled WGS sequence"/>
</dbReference>
<dbReference type="AlphaFoldDB" id="A0A3P7PRV3"/>
<name>A0A3P7PRV3_DIBLA</name>
<sequence length="155" mass="16883">MISAAKLSLTVFTMDPKEFNRHPTTTVNGTSLPLVRKPELLGVRFDPLFTFAGHAREVAGKVSCCTKVLVGTSWGCAKETLATTFKVLVKSHLTYAAPIWSPTINSSSLRRLQSALNAALRSITGWYKMLPIDHLHAQASVLPIGPHNALLGQQF</sequence>
<accession>A0A3P7PRV3</accession>
<evidence type="ECO:0000313" key="2">
    <source>
        <dbReference type="Proteomes" id="UP000281553"/>
    </source>
</evidence>
<reference evidence="1 2" key="1">
    <citation type="submission" date="2018-11" db="EMBL/GenBank/DDBJ databases">
        <authorList>
            <consortium name="Pathogen Informatics"/>
        </authorList>
    </citation>
    <scope>NUCLEOTIDE SEQUENCE [LARGE SCALE GENOMIC DNA]</scope>
</reference>
<proteinExistence type="predicted"/>
<dbReference type="OrthoDB" id="6149641at2759"/>
<dbReference type="EMBL" id="UYRU01071216">
    <property type="protein sequence ID" value="VDN20766.1"/>
    <property type="molecule type" value="Genomic_DNA"/>
</dbReference>
<evidence type="ECO:0000313" key="1">
    <source>
        <dbReference type="EMBL" id="VDN20766.1"/>
    </source>
</evidence>
<evidence type="ECO:0008006" key="3">
    <source>
        <dbReference type="Google" id="ProtNLM"/>
    </source>
</evidence>
<gene>
    <name evidence="1" type="ORF">DILT_LOCUS13690</name>
</gene>
<keyword evidence="2" id="KW-1185">Reference proteome</keyword>